<evidence type="ECO:0000259" key="12">
    <source>
        <dbReference type="SMART" id="SM00228"/>
    </source>
</evidence>
<comment type="subcellular location">
    <subcellularLocation>
        <location evidence="2">Membrane</location>
        <topology evidence="2">Multi-pass membrane protein</topology>
    </subcellularLocation>
</comment>
<keyword evidence="14" id="KW-1185">Reference proteome</keyword>
<evidence type="ECO:0000313" key="14">
    <source>
        <dbReference type="Proteomes" id="UP000566663"/>
    </source>
</evidence>
<dbReference type="InterPro" id="IPR001478">
    <property type="entry name" value="PDZ"/>
</dbReference>
<evidence type="ECO:0000256" key="9">
    <source>
        <dbReference type="ARBA" id="ARBA00023049"/>
    </source>
</evidence>
<evidence type="ECO:0000256" key="10">
    <source>
        <dbReference type="ARBA" id="ARBA00023136"/>
    </source>
</evidence>
<feature type="transmembrane region" description="Helical" evidence="11">
    <location>
        <begin position="320"/>
        <end position="341"/>
    </location>
</feature>
<dbReference type="Gene3D" id="2.30.42.10">
    <property type="match status" value="1"/>
</dbReference>
<dbReference type="EC" id="3.4.24.-" evidence="13"/>
<gene>
    <name evidence="13" type="ORF">HNQ67_000362</name>
</gene>
<evidence type="ECO:0000256" key="3">
    <source>
        <dbReference type="ARBA" id="ARBA00007931"/>
    </source>
</evidence>
<protein>
    <submittedName>
        <fullName evidence="13">Regulator of sigma E protease</fullName>
        <ecNumber evidence="13">3.4.24.-</ecNumber>
    </submittedName>
</protein>
<dbReference type="InterPro" id="IPR004387">
    <property type="entry name" value="Pept_M50_Zn"/>
</dbReference>
<evidence type="ECO:0000313" key="13">
    <source>
        <dbReference type="EMBL" id="MBB5290866.1"/>
    </source>
</evidence>
<evidence type="ECO:0000256" key="2">
    <source>
        <dbReference type="ARBA" id="ARBA00004141"/>
    </source>
</evidence>
<dbReference type="Pfam" id="PF17820">
    <property type="entry name" value="PDZ_6"/>
    <property type="match status" value="1"/>
</dbReference>
<dbReference type="AlphaFoldDB" id="A0A7W8MGD2"/>
<evidence type="ECO:0000256" key="5">
    <source>
        <dbReference type="ARBA" id="ARBA00022692"/>
    </source>
</evidence>
<reference evidence="13 14" key="1">
    <citation type="submission" date="2020-08" db="EMBL/GenBank/DDBJ databases">
        <title>Genomic Encyclopedia of Type Strains, Phase IV (KMG-IV): sequencing the most valuable type-strain genomes for metagenomic binning, comparative biology and taxonomic classification.</title>
        <authorList>
            <person name="Goeker M."/>
        </authorList>
    </citation>
    <scope>NUCLEOTIDE SEQUENCE [LARGE SCALE GENOMIC DNA]</scope>
    <source>
        <strain evidence="13 14">DSM 25335</strain>
    </source>
</reference>
<accession>A0A7W8MGD2</accession>
<feature type="domain" description="PDZ" evidence="12">
    <location>
        <begin position="138"/>
        <end position="208"/>
    </location>
</feature>
<evidence type="ECO:0000256" key="4">
    <source>
        <dbReference type="ARBA" id="ARBA00022670"/>
    </source>
</evidence>
<keyword evidence="8 11" id="KW-1133">Transmembrane helix</keyword>
<comment type="caution">
    <text evidence="13">The sequence shown here is derived from an EMBL/GenBank/DDBJ whole genome shotgun (WGS) entry which is preliminary data.</text>
</comment>
<keyword evidence="6 13" id="KW-0378">Hydrolase</keyword>
<feature type="transmembrane region" description="Helical" evidence="11">
    <location>
        <begin position="371"/>
        <end position="389"/>
    </location>
</feature>
<dbReference type="Proteomes" id="UP000566663">
    <property type="component" value="Unassembled WGS sequence"/>
</dbReference>
<dbReference type="CDD" id="cd06163">
    <property type="entry name" value="S2P-M50_PDZ_RseP-like"/>
    <property type="match status" value="1"/>
</dbReference>
<evidence type="ECO:0000256" key="6">
    <source>
        <dbReference type="ARBA" id="ARBA00022801"/>
    </source>
</evidence>
<dbReference type="RefSeq" id="WP_183251787.1">
    <property type="nucleotide sequence ID" value="NZ_BAAAFF010000004.1"/>
</dbReference>
<evidence type="ECO:0000256" key="1">
    <source>
        <dbReference type="ARBA" id="ARBA00001947"/>
    </source>
</evidence>
<evidence type="ECO:0000256" key="8">
    <source>
        <dbReference type="ARBA" id="ARBA00022989"/>
    </source>
</evidence>
<keyword evidence="5 11" id="KW-0812">Transmembrane</keyword>
<dbReference type="GO" id="GO:0016020">
    <property type="term" value="C:membrane"/>
    <property type="evidence" value="ECO:0007669"/>
    <property type="project" value="UniProtKB-SubCell"/>
</dbReference>
<dbReference type="SMART" id="SM00228">
    <property type="entry name" value="PDZ"/>
    <property type="match status" value="1"/>
</dbReference>
<comment type="similarity">
    <text evidence="3">Belongs to the peptidase M50B family.</text>
</comment>
<evidence type="ECO:0000256" key="7">
    <source>
        <dbReference type="ARBA" id="ARBA00022833"/>
    </source>
</evidence>
<dbReference type="SUPFAM" id="SSF50156">
    <property type="entry name" value="PDZ domain-like"/>
    <property type="match status" value="1"/>
</dbReference>
<feature type="transmembrane region" description="Helical" evidence="11">
    <location>
        <begin position="12"/>
        <end position="33"/>
    </location>
</feature>
<dbReference type="InterPro" id="IPR041489">
    <property type="entry name" value="PDZ_6"/>
</dbReference>
<comment type="cofactor">
    <cofactor evidence="1">
        <name>Zn(2+)</name>
        <dbReference type="ChEBI" id="CHEBI:29105"/>
    </cofactor>
</comment>
<dbReference type="Pfam" id="PF02163">
    <property type="entry name" value="Peptidase_M50"/>
    <property type="match status" value="1"/>
</dbReference>
<dbReference type="PANTHER" id="PTHR42837">
    <property type="entry name" value="REGULATOR OF SIGMA-E PROTEASE RSEP"/>
    <property type="match status" value="1"/>
</dbReference>
<proteinExistence type="inferred from homology"/>
<sequence>MTGFLGQALLYIVPFLLVLTFIVTIHELGHFLVARAFGVKVDRFSIGFGKTIVSRVDRRGTEWRMAWLPLGGYVKFSGDLDPSSVPDEAGLAELRQRVIAEKGPGAERDYFHFKPIWQRALIVAAGPAANFLLALVLFTALFTVVGERIEAPRVVQVTAGSPAAAAGFQPRDLVTAVNGRPVVEGADVTRLVMMSAGDPMRFTVERANGPVTLTATPERVLVDDEIAGRVRIARIGLSMGAMVPSDYRFRRLNPLEAAGESVKTIRETIGTTATYIGRIFMGKESGDLLNGPIGIAKAAGGVTQLAVAANPDPGWMAANLALTFLSFAALVSIGIGIVNLLPIPVLDGGHLLFYGYEAVARRPVPARVQEVGYRVGLALLAGLMLFATWNDLQKLSLFKFLGGLA</sequence>
<organism evidence="13 14">
    <name type="scientific">Brevundimonas basaltis</name>
    <dbReference type="NCBI Taxonomy" id="472166"/>
    <lineage>
        <taxon>Bacteria</taxon>
        <taxon>Pseudomonadati</taxon>
        <taxon>Pseudomonadota</taxon>
        <taxon>Alphaproteobacteria</taxon>
        <taxon>Caulobacterales</taxon>
        <taxon>Caulobacteraceae</taxon>
        <taxon>Brevundimonas</taxon>
    </lineage>
</organism>
<name>A0A7W8MGD2_9CAUL</name>
<dbReference type="CDD" id="cd23081">
    <property type="entry name" value="cpPDZ_EcRseP-like"/>
    <property type="match status" value="1"/>
</dbReference>
<dbReference type="InterPro" id="IPR008915">
    <property type="entry name" value="Peptidase_M50"/>
</dbReference>
<evidence type="ECO:0000256" key="11">
    <source>
        <dbReference type="SAM" id="Phobius"/>
    </source>
</evidence>
<keyword evidence="10 11" id="KW-0472">Membrane</keyword>
<keyword evidence="9" id="KW-0482">Metalloprotease</keyword>
<keyword evidence="4 13" id="KW-0645">Protease</keyword>
<keyword evidence="7" id="KW-0862">Zinc</keyword>
<dbReference type="EMBL" id="JACHFZ010000001">
    <property type="protein sequence ID" value="MBB5290866.1"/>
    <property type="molecule type" value="Genomic_DNA"/>
</dbReference>
<dbReference type="GO" id="GO:0004222">
    <property type="term" value="F:metalloendopeptidase activity"/>
    <property type="evidence" value="ECO:0007669"/>
    <property type="project" value="InterPro"/>
</dbReference>
<dbReference type="GO" id="GO:0006508">
    <property type="term" value="P:proteolysis"/>
    <property type="evidence" value="ECO:0007669"/>
    <property type="project" value="UniProtKB-KW"/>
</dbReference>
<dbReference type="InterPro" id="IPR036034">
    <property type="entry name" value="PDZ_sf"/>
</dbReference>
<dbReference type="PANTHER" id="PTHR42837:SF2">
    <property type="entry name" value="MEMBRANE METALLOPROTEASE ARASP2, CHLOROPLASTIC-RELATED"/>
    <property type="match status" value="1"/>
</dbReference>
<feature type="transmembrane region" description="Helical" evidence="11">
    <location>
        <begin position="120"/>
        <end position="145"/>
    </location>
</feature>